<evidence type="ECO:0000313" key="2">
    <source>
        <dbReference type="Proteomes" id="UP000605392"/>
    </source>
</evidence>
<comment type="caution">
    <text evidence="1">The sequence shown here is derived from an EMBL/GenBank/DDBJ whole genome shotgun (WGS) entry which is preliminary data.</text>
</comment>
<name>A0ACB5PWT3_9BACT</name>
<proteinExistence type="predicted"/>
<reference evidence="1 2" key="1">
    <citation type="journal article" date="2019" name="Int. J. Syst. Evol. Microbiol.">
        <title>The Global Catalogue of Microorganisms (GCM) 10K type strain sequencing project: providing services to taxonomists for standard genome sequencing and annotation.</title>
        <authorList>
            <consortium name="The Broad Institute Genomics Platform"/>
            <consortium name="The Broad Institute Genome Sequencing Center for Infectious Disease"/>
            <person name="Wu L."/>
            <person name="Ma J."/>
        </authorList>
    </citation>
    <scope>NUCLEOTIDE SEQUENCE [LARGE SCALE GENOMIC DNA]</scope>
    <source>
        <strain evidence="1 2">CGMCC 1.12720</strain>
    </source>
</reference>
<keyword evidence="2" id="KW-1185">Reference proteome</keyword>
<evidence type="ECO:0000313" key="1">
    <source>
        <dbReference type="EMBL" id="GGF79387.1"/>
    </source>
</evidence>
<sequence length="351" mass="38231">MVETKAEKAKAPSRRTSITDVARVLQVSASTVSRALSDQQDISKATKARVRQVAHAMNYQPNLVAAGLRRGQSKTLGVILPHLSGAFYPTVLHGIEKMASQHGYQVLVCQSHDEVRCEQRRVAALLAAQVEGILIPVSATTLAEVNHLAQVQQAGTGLVFFDRAPADLPGSAAVLLDTYNGAYEAVTHLIKGGSRRIAHFAGPQQVSTSRNCQEGYLAALRDHQLPAREELMYPVSPSCSESGRRGMEYLLKRAYPPDAVFAASAIPLVGALAVLHERGVQIPQQIALAGFSNEPFTTMTQPHLTMVDQRAEQMGQSAVRLLLQLLKRNSQVNHPNVFLKPELIIRDSSRR</sequence>
<dbReference type="EMBL" id="BMFN01000005">
    <property type="protein sequence ID" value="GGF79387.1"/>
    <property type="molecule type" value="Genomic_DNA"/>
</dbReference>
<protein>
    <submittedName>
        <fullName evidence="1">LacI family transcriptional regulator</fullName>
    </submittedName>
</protein>
<dbReference type="Proteomes" id="UP000605392">
    <property type="component" value="Unassembled WGS sequence"/>
</dbReference>
<gene>
    <name evidence="1" type="ORF">GCM10011375_38050</name>
</gene>
<organism evidence="1 2">
    <name type="scientific">Hymenobacter qilianensis</name>
    <dbReference type="NCBI Taxonomy" id="1385715"/>
    <lineage>
        <taxon>Bacteria</taxon>
        <taxon>Pseudomonadati</taxon>
        <taxon>Bacteroidota</taxon>
        <taxon>Cytophagia</taxon>
        <taxon>Cytophagales</taxon>
        <taxon>Hymenobacteraceae</taxon>
        <taxon>Hymenobacter</taxon>
    </lineage>
</organism>
<accession>A0ACB5PWT3</accession>